<organism evidence="2 3">
    <name type="scientific">Albidovulum litorale</name>
    <dbReference type="NCBI Taxonomy" id="2984134"/>
    <lineage>
        <taxon>Bacteria</taxon>
        <taxon>Pseudomonadati</taxon>
        <taxon>Pseudomonadota</taxon>
        <taxon>Alphaproteobacteria</taxon>
        <taxon>Rhodobacterales</taxon>
        <taxon>Paracoccaceae</taxon>
        <taxon>Albidovulum</taxon>
    </lineage>
</organism>
<dbReference type="NCBIfam" id="TIGR03590">
    <property type="entry name" value="PseG"/>
    <property type="match status" value="1"/>
</dbReference>
<dbReference type="GO" id="GO:0016787">
    <property type="term" value="F:hydrolase activity"/>
    <property type="evidence" value="ECO:0007669"/>
    <property type="project" value="UniProtKB-KW"/>
</dbReference>
<dbReference type="PROSITE" id="PS51186">
    <property type="entry name" value="GNAT"/>
    <property type="match status" value="1"/>
</dbReference>
<keyword evidence="3" id="KW-1185">Reference proteome</keyword>
<dbReference type="InterPro" id="IPR000182">
    <property type="entry name" value="GNAT_dom"/>
</dbReference>
<dbReference type="PANTHER" id="PTHR21015:SF22">
    <property type="entry name" value="GLYCOSYLTRANSFERASE"/>
    <property type="match status" value="1"/>
</dbReference>
<sequence length="515" mass="54122">MRFLIRTDGDLKIGGGHVMRCLTLAAEARRRGHGVTFVTAGTPGTMAGRIRSEGFDVTEVTPVPHDPAADPMAPAHAGWLAAPWQTDAEITARAAQAFGADWVVVDHYGLDARWAGRLRQARPDLRILALDDLDDRPLGADLVLDQTRLDGARRYPGPAQMIGPDFALLRPEFASAREGALQRRGGPVKRVLIAPGMGDAAGLAPLALDALAGFPDLAIDVVMGSASQSRAEVEARVAGRQGAALHLDATDMAGLMTAADLCVGAGGMTSWERCCLGLPTVAVAVADNQQPALAGLAGAGAVIALDLETARNGALEPAIARAIAEASTLSSAASRLCDGAGAVRVTDALEGAFRPVTKGDARLLFDWRNRPDIRAVSLNTGELVWDDHVNWLERALARADALFLIWSEGGRDLGHASARDLGGGTWQWSFYIGAEDAPKGAGGRMMASFARTLFARPGVDALRAEVVADNPASAALHRRLGFRETGRDGGALVFTLTRCDHEALLGLGNEGQRDG</sequence>
<dbReference type="SUPFAM" id="SSF53756">
    <property type="entry name" value="UDP-Glycosyltransferase/glycogen phosphorylase"/>
    <property type="match status" value="1"/>
</dbReference>
<feature type="domain" description="N-acetyltransferase" evidence="1">
    <location>
        <begin position="351"/>
        <end position="499"/>
    </location>
</feature>
<reference evidence="2 3" key="1">
    <citation type="submission" date="2022-10" db="EMBL/GenBank/DDBJ databases">
        <title>Defluviimonas sp. nov., isolated from ocean surface sediments.</title>
        <authorList>
            <person name="He W."/>
            <person name="Wang L."/>
            <person name="Zhang D.-F."/>
        </authorList>
    </citation>
    <scope>NUCLEOTIDE SEQUENCE [LARGE SCALE GENOMIC DNA]</scope>
    <source>
        <strain evidence="2 3">WL0050</strain>
    </source>
</reference>
<dbReference type="RefSeq" id="WP_263739556.1">
    <property type="nucleotide sequence ID" value="NZ_JAOWKZ010000002.1"/>
</dbReference>
<name>A0ABT2ZML7_9RHOB</name>
<dbReference type="InterPro" id="IPR016181">
    <property type="entry name" value="Acyl_CoA_acyltransferase"/>
</dbReference>
<gene>
    <name evidence="2" type="primary">pseG</name>
    <name evidence="2" type="ORF">OEZ71_08710</name>
</gene>
<dbReference type="Gene3D" id="3.40.630.30">
    <property type="match status" value="1"/>
</dbReference>
<dbReference type="EC" id="3.6.1.57" evidence="2"/>
<dbReference type="SUPFAM" id="SSF55729">
    <property type="entry name" value="Acyl-CoA N-acyltransferases (Nat)"/>
    <property type="match status" value="1"/>
</dbReference>
<keyword evidence="2" id="KW-0378">Hydrolase</keyword>
<accession>A0ABT2ZML7</accession>
<dbReference type="Gene3D" id="3.40.50.2000">
    <property type="entry name" value="Glycogen Phosphorylase B"/>
    <property type="match status" value="1"/>
</dbReference>
<protein>
    <submittedName>
        <fullName evidence="2">UDP-2,4-diacetamido-2,4, 6-trideoxy-beta-L-altropyranose hydrolase</fullName>
        <ecNumber evidence="2">3.6.1.57</ecNumber>
    </submittedName>
</protein>
<evidence type="ECO:0000313" key="2">
    <source>
        <dbReference type="EMBL" id="MCV2872374.1"/>
    </source>
</evidence>
<dbReference type="Gene3D" id="3.40.50.11190">
    <property type="match status" value="1"/>
</dbReference>
<dbReference type="Pfam" id="PF13302">
    <property type="entry name" value="Acetyltransf_3"/>
    <property type="match status" value="1"/>
</dbReference>
<proteinExistence type="predicted"/>
<evidence type="ECO:0000259" key="1">
    <source>
        <dbReference type="PROSITE" id="PS51186"/>
    </source>
</evidence>
<evidence type="ECO:0000313" key="3">
    <source>
        <dbReference type="Proteomes" id="UP001652564"/>
    </source>
</evidence>
<comment type="caution">
    <text evidence="2">The sequence shown here is derived from an EMBL/GenBank/DDBJ whole genome shotgun (WGS) entry which is preliminary data.</text>
</comment>
<dbReference type="Proteomes" id="UP001652564">
    <property type="component" value="Unassembled WGS sequence"/>
</dbReference>
<dbReference type="EMBL" id="JAOWKZ010000002">
    <property type="protein sequence ID" value="MCV2872374.1"/>
    <property type="molecule type" value="Genomic_DNA"/>
</dbReference>
<dbReference type="PANTHER" id="PTHR21015">
    <property type="entry name" value="UDP-N-ACETYLGLUCOSAMINE--N-ACETYLMURAMYL-(PENTAPEPTIDE) PYROPHOSPHORYL-UNDECAPRENOL N-ACETYLGLUCOSAMINE TRANSFERASE 1"/>
    <property type="match status" value="1"/>
</dbReference>
<dbReference type="InterPro" id="IPR020023">
    <property type="entry name" value="PseG"/>
</dbReference>